<sequence>MTIDDSHTNENSESRSSLSVESATIYLFVAEDGNRRVLGEWLAKHGSYQVVDPNADREVGDCDLCIVDYNGLRQHADDLRQVKAETEPVLFPVLLLLPERHSSIIEVDQGKIADNVFGSTIDEIVSLPMRQAELEWRIKALLRLRDQSLRLQQQTDELRWFKKVVEASGHAVYITDPDGTIKYVNPAFERLTGYEREEAIGQTPNILNSGEMSPDYFEELWETVLLGEGWEEKIVDCRKNGELYTAHQTISPITYDGEVQALVAIQADITELKELHRQLRVVDQILRHNLRNDLTVIRGQAEQIHSQTTGEVADAAGEIITLSDALLTTSQKSRAITAVLSDQPDTRQIDIVDTLKRIVNSATAAFPDAQVDLDAPSEAIVSATTNIHEAMSELVGNALVHNSNETPVVSLSVAKKGEVVEIRVTDNGDGIPEMDCAVLETGDAIDDLYHGSGLGLWVVYWIINRSEGSVVVENGETDGTTVKVSLPTGRTR</sequence>
<evidence type="ECO:0000256" key="8">
    <source>
        <dbReference type="ARBA" id="ARBA00022840"/>
    </source>
</evidence>
<dbReference type="GO" id="GO:0030295">
    <property type="term" value="F:protein kinase activator activity"/>
    <property type="evidence" value="ECO:0007669"/>
    <property type="project" value="TreeGrafter"/>
</dbReference>
<keyword evidence="5" id="KW-0812">Transmembrane</keyword>
<dbReference type="InterPro" id="IPR035965">
    <property type="entry name" value="PAS-like_dom_sf"/>
</dbReference>
<evidence type="ECO:0000256" key="6">
    <source>
        <dbReference type="ARBA" id="ARBA00022741"/>
    </source>
</evidence>
<dbReference type="CDD" id="cd00075">
    <property type="entry name" value="HATPase"/>
    <property type="match status" value="1"/>
</dbReference>
<dbReference type="RefSeq" id="WP_117362467.1">
    <property type="nucleotide sequence ID" value="NZ_CP024046.1"/>
</dbReference>
<name>A0A346P9S5_9EURY</name>
<proteinExistence type="predicted"/>
<dbReference type="SUPFAM" id="SSF55785">
    <property type="entry name" value="PYP-like sensor domain (PAS domain)"/>
    <property type="match status" value="1"/>
</dbReference>
<evidence type="ECO:0000256" key="2">
    <source>
        <dbReference type="ARBA" id="ARBA00004141"/>
    </source>
</evidence>
<protein>
    <recommendedName>
        <fullName evidence="3">histidine kinase</fullName>
        <ecNumber evidence="3">2.7.13.3</ecNumber>
    </recommendedName>
</protein>
<dbReference type="SMART" id="SM00086">
    <property type="entry name" value="PAC"/>
    <property type="match status" value="1"/>
</dbReference>
<comment type="subcellular location">
    <subcellularLocation>
        <location evidence="2">Membrane</location>
        <topology evidence="2">Multi-pass membrane protein</topology>
    </subcellularLocation>
</comment>
<dbReference type="InterPro" id="IPR004358">
    <property type="entry name" value="Sig_transdc_His_kin-like_C"/>
</dbReference>
<dbReference type="PROSITE" id="PS50109">
    <property type="entry name" value="HIS_KIN"/>
    <property type="match status" value="1"/>
</dbReference>
<evidence type="ECO:0000256" key="9">
    <source>
        <dbReference type="ARBA" id="ARBA00022989"/>
    </source>
</evidence>
<keyword evidence="11" id="KW-0472">Membrane</keyword>
<dbReference type="InterPro" id="IPR000014">
    <property type="entry name" value="PAS"/>
</dbReference>
<dbReference type="EMBL" id="CP024046">
    <property type="protein sequence ID" value="AXR76270.1"/>
    <property type="molecule type" value="Genomic_DNA"/>
</dbReference>
<dbReference type="AlphaFoldDB" id="A0A346P9S5"/>
<dbReference type="GO" id="GO:0000156">
    <property type="term" value="F:phosphorelay response regulator activity"/>
    <property type="evidence" value="ECO:0007669"/>
    <property type="project" value="TreeGrafter"/>
</dbReference>
<dbReference type="SMART" id="SM00091">
    <property type="entry name" value="PAS"/>
    <property type="match status" value="1"/>
</dbReference>
<dbReference type="GO" id="GO:0016020">
    <property type="term" value="C:membrane"/>
    <property type="evidence" value="ECO:0007669"/>
    <property type="project" value="UniProtKB-SubCell"/>
</dbReference>
<keyword evidence="7 15" id="KW-0418">Kinase</keyword>
<dbReference type="NCBIfam" id="TIGR00229">
    <property type="entry name" value="sensory_box"/>
    <property type="match status" value="1"/>
</dbReference>
<evidence type="ECO:0000313" key="15">
    <source>
        <dbReference type="EMBL" id="AXR76270.1"/>
    </source>
</evidence>
<dbReference type="EC" id="2.7.13.3" evidence="3"/>
<dbReference type="GO" id="GO:0007234">
    <property type="term" value="P:osmosensory signaling via phosphorelay pathway"/>
    <property type="evidence" value="ECO:0007669"/>
    <property type="project" value="TreeGrafter"/>
</dbReference>
<dbReference type="SMART" id="SM00387">
    <property type="entry name" value="HATPase_c"/>
    <property type="match status" value="1"/>
</dbReference>
<dbReference type="SUPFAM" id="SSF55874">
    <property type="entry name" value="ATPase domain of HSP90 chaperone/DNA topoisomerase II/histidine kinase"/>
    <property type="match status" value="1"/>
</dbReference>
<evidence type="ECO:0000256" key="11">
    <source>
        <dbReference type="ARBA" id="ARBA00023136"/>
    </source>
</evidence>
<dbReference type="InterPro" id="IPR036890">
    <property type="entry name" value="HATPase_C_sf"/>
</dbReference>
<dbReference type="Gene3D" id="3.30.565.10">
    <property type="entry name" value="Histidine kinase-like ATPase, C-terminal domain"/>
    <property type="match status" value="1"/>
</dbReference>
<dbReference type="CDD" id="cd00130">
    <property type="entry name" value="PAS"/>
    <property type="match status" value="1"/>
</dbReference>
<keyword evidence="6" id="KW-0547">Nucleotide-binding</keyword>
<evidence type="ECO:0000259" key="14">
    <source>
        <dbReference type="PROSITE" id="PS50113"/>
    </source>
</evidence>
<gene>
    <name evidence="15" type="ORF">AArc1_5069</name>
</gene>
<keyword evidence="9" id="KW-1133">Transmembrane helix</keyword>
<dbReference type="PANTHER" id="PTHR42878">
    <property type="entry name" value="TWO-COMPONENT HISTIDINE KINASE"/>
    <property type="match status" value="1"/>
</dbReference>
<evidence type="ECO:0000256" key="1">
    <source>
        <dbReference type="ARBA" id="ARBA00000085"/>
    </source>
</evidence>
<reference evidence="15 16" key="1">
    <citation type="submission" date="2017-10" db="EMBL/GenBank/DDBJ databases">
        <title>Phenotypic and genomic properties of facultatively anaerobic sulfur-reducing natronoarchaea from hypersaline soda lakes.</title>
        <authorList>
            <person name="Sorokin D.Y."/>
            <person name="Kublanov I.V."/>
            <person name="Roman P."/>
            <person name="Sinninghe Damste J.S."/>
            <person name="Golyshin P.N."/>
            <person name="Rojo D."/>
            <person name="Ciordia S."/>
            <person name="Mena Md.C."/>
            <person name="Ferrer M."/>
            <person name="Messina E."/>
            <person name="Smedile F."/>
            <person name="La Spada G."/>
            <person name="La Cono V."/>
            <person name="Yakimov M.M."/>
        </authorList>
    </citation>
    <scope>NUCLEOTIDE SEQUENCE [LARGE SCALE GENOMIC DNA]</scope>
    <source>
        <strain evidence="15 16">AArc1</strain>
        <plasmid evidence="16">paarc1-02</plasmid>
    </source>
</reference>
<evidence type="ECO:0000256" key="4">
    <source>
        <dbReference type="ARBA" id="ARBA00022679"/>
    </source>
</evidence>
<dbReference type="InterPro" id="IPR005467">
    <property type="entry name" value="His_kinase_dom"/>
</dbReference>
<geneLocation type="plasmid" evidence="16">
    <name>paarc1-02</name>
</geneLocation>
<keyword evidence="10" id="KW-0902">Two-component regulatory system</keyword>
<evidence type="ECO:0000313" key="16">
    <source>
        <dbReference type="Proteomes" id="UP000258707"/>
    </source>
</evidence>
<evidence type="ECO:0000256" key="5">
    <source>
        <dbReference type="ARBA" id="ARBA00022692"/>
    </source>
</evidence>
<keyword evidence="4" id="KW-0808">Transferase</keyword>
<dbReference type="PROSITE" id="PS50113">
    <property type="entry name" value="PAC"/>
    <property type="match status" value="1"/>
</dbReference>
<dbReference type="InterPro" id="IPR001610">
    <property type="entry name" value="PAC"/>
</dbReference>
<evidence type="ECO:0000259" key="12">
    <source>
        <dbReference type="PROSITE" id="PS50109"/>
    </source>
</evidence>
<dbReference type="Pfam" id="PF13426">
    <property type="entry name" value="PAS_9"/>
    <property type="match status" value="1"/>
</dbReference>
<dbReference type="GO" id="GO:0004673">
    <property type="term" value="F:protein histidine kinase activity"/>
    <property type="evidence" value="ECO:0007669"/>
    <property type="project" value="UniProtKB-EC"/>
</dbReference>
<accession>A0A346P9S5</accession>
<keyword evidence="8" id="KW-0067">ATP-binding</keyword>
<dbReference type="InterPro" id="IPR000700">
    <property type="entry name" value="PAS-assoc_C"/>
</dbReference>
<dbReference type="Proteomes" id="UP000258707">
    <property type="component" value="Plasmid pAArc1-02"/>
</dbReference>
<feature type="domain" description="Histidine kinase" evidence="12">
    <location>
        <begin position="285"/>
        <end position="490"/>
    </location>
</feature>
<dbReference type="GO" id="GO:0005524">
    <property type="term" value="F:ATP binding"/>
    <property type="evidence" value="ECO:0007669"/>
    <property type="project" value="UniProtKB-KW"/>
</dbReference>
<dbReference type="PROSITE" id="PS50112">
    <property type="entry name" value="PAS"/>
    <property type="match status" value="1"/>
</dbReference>
<evidence type="ECO:0000259" key="13">
    <source>
        <dbReference type="PROSITE" id="PS50112"/>
    </source>
</evidence>
<dbReference type="InterPro" id="IPR050351">
    <property type="entry name" value="BphY/WalK/GraS-like"/>
</dbReference>
<dbReference type="PRINTS" id="PR00344">
    <property type="entry name" value="BCTRLSENSOR"/>
</dbReference>
<evidence type="ECO:0000256" key="7">
    <source>
        <dbReference type="ARBA" id="ARBA00022777"/>
    </source>
</evidence>
<dbReference type="GeneID" id="37636748"/>
<evidence type="ECO:0000256" key="3">
    <source>
        <dbReference type="ARBA" id="ARBA00012438"/>
    </source>
</evidence>
<keyword evidence="15" id="KW-0614">Plasmid</keyword>
<dbReference type="PANTHER" id="PTHR42878:SF7">
    <property type="entry name" value="SENSOR HISTIDINE KINASE GLRK"/>
    <property type="match status" value="1"/>
</dbReference>
<dbReference type="InterPro" id="IPR003594">
    <property type="entry name" value="HATPase_dom"/>
</dbReference>
<evidence type="ECO:0000256" key="10">
    <source>
        <dbReference type="ARBA" id="ARBA00023012"/>
    </source>
</evidence>
<feature type="domain" description="PAS" evidence="13">
    <location>
        <begin position="157"/>
        <end position="203"/>
    </location>
</feature>
<organism evidence="15 16">
    <name type="scientific">Natrarchaeobaculum sulfurireducens</name>
    <dbReference type="NCBI Taxonomy" id="2044521"/>
    <lineage>
        <taxon>Archaea</taxon>
        <taxon>Methanobacteriati</taxon>
        <taxon>Methanobacteriota</taxon>
        <taxon>Stenosarchaea group</taxon>
        <taxon>Halobacteria</taxon>
        <taxon>Halobacteriales</taxon>
        <taxon>Natrialbaceae</taxon>
        <taxon>Natrarchaeobaculum</taxon>
    </lineage>
</organism>
<comment type="catalytic activity">
    <reaction evidence="1">
        <text>ATP + protein L-histidine = ADP + protein N-phospho-L-histidine.</text>
        <dbReference type="EC" id="2.7.13.3"/>
    </reaction>
</comment>
<dbReference type="Gene3D" id="3.30.450.20">
    <property type="entry name" value="PAS domain"/>
    <property type="match status" value="1"/>
</dbReference>
<feature type="domain" description="PAC" evidence="14">
    <location>
        <begin position="228"/>
        <end position="281"/>
    </location>
</feature>
<dbReference type="KEGG" id="nan:AArc1_5069"/>
<dbReference type="Pfam" id="PF02518">
    <property type="entry name" value="HATPase_c"/>
    <property type="match status" value="1"/>
</dbReference>